<sequence>MVVVALVPGRSQREHCSRTVLTVRQVVTDDATPERTMMTRPERARAARRRLLLPLAALAVAAASVLATSVPANAAATFTTQSPRITGAVKVGSKITAVFPTWKPAPTAKGYRWLRDGATISGATKSVYVPTAADRGHRLSLTIIGARNGYTQATRTKDLGVVATGDAPKATVGPKLHGSATVGGTLSTTNGTWNTSGLSVRYQWLRNGSVVSGQTKNTYSLTSGDAGTTIAARVIVSKAGYADGSARSAVTGKIGRAAAAFSGNGTFAVGSQIKPGTYFSGSTSACYWARLSGASGSFDEIRANDLGSGQRMISVSPGDKYVEFSDCGSWYPIAAAGPRLAKIPASGVYKVGQQVGPGTWRTTFTDGCYWATLASTYGNDWIANDYIDGRGSATVTITSDVYAFETSYCGTWTKIS</sequence>
<organism evidence="1">
    <name type="scientific">Neobacillus citreus</name>
    <dbReference type="NCBI Taxonomy" id="2833578"/>
    <lineage>
        <taxon>Bacteria</taxon>
        <taxon>Bacillati</taxon>
        <taxon>Bacillota</taxon>
        <taxon>Bacilli</taxon>
        <taxon>Bacillales</taxon>
        <taxon>Bacillaceae</taxon>
        <taxon>Neobacillus</taxon>
    </lineage>
</organism>
<dbReference type="AlphaFoldDB" id="A0A942Y942"/>
<gene>
    <name evidence="1" type="ORF">KHB02_10925</name>
</gene>
<reference evidence="1" key="1">
    <citation type="submission" date="2021-05" db="EMBL/GenBank/DDBJ databases">
        <title>Novel Bacillus species.</title>
        <authorList>
            <person name="Liu G."/>
        </authorList>
    </citation>
    <scope>NUCLEOTIDE SEQUENCE</scope>
    <source>
        <strain evidence="1">FJAT-50051</strain>
    </source>
</reference>
<proteinExistence type="predicted"/>
<protein>
    <submittedName>
        <fullName evidence="1">Uncharacterized protein</fullName>
    </submittedName>
</protein>
<dbReference type="Gene3D" id="2.60.40.2700">
    <property type="match status" value="2"/>
</dbReference>
<accession>A0A942Y942</accession>
<name>A0A942Y942_9BACI</name>
<evidence type="ECO:0000313" key="1">
    <source>
        <dbReference type="EMBL" id="MBS4181898.1"/>
    </source>
</evidence>
<comment type="caution">
    <text evidence="1">The sequence shown here is derived from an EMBL/GenBank/DDBJ whole genome shotgun (WGS) entry which is preliminary data.</text>
</comment>
<dbReference type="EMBL" id="JAGYPE010000002">
    <property type="protein sequence ID" value="MBS4181898.1"/>
    <property type="molecule type" value="Genomic_DNA"/>
</dbReference>